<accession>A0A4Y8Q2K3</accession>
<dbReference type="PRINTS" id="PR00149">
    <property type="entry name" value="FUMRATELYASE"/>
</dbReference>
<feature type="binding site" evidence="5">
    <location>
        <position position="317"/>
    </location>
    <ligand>
        <name>substrate</name>
    </ligand>
</feature>
<sequence>MEYRVERDTMGEVQVPADKLWGAQTQRSLDNFRIGTEKMPLGLIQAFAHLKKAAAHVNREHGGLSADKAACIAQAADEVLAGQWNDQFPLAVWQTGSGTQTNMNVNEVLARRANELLAAAGGSERVHPNDDVNRSQSSNDTFPTAMHIAALLAVEDELLPALRQLEATLRGKAEDFADIVKIGRTHLQDATPLTLGQEMSGWLAMVQGGAAMVRAAADTLRELAIGGTAVGTGLNAPAHFGAWVAEAVSLQTGKRFVSAANKFHALASHDQLVYAHGALKALAANLMKVANDVRWLASGPRCGIGELTIPENEPGSSIMPGKVNPTQCEALTMVVCQVMGNDAAIGFAASQGNFELNVFKPVIIYAFLQSVRLLADAVRSFDEHCAVGIEPNREVIARNLERSLMLVTALNPHIGYENAAAIAKLAHRQGLTLQEAAVQSGLVTAEQFAEWVRPAAMVRPEA</sequence>
<reference evidence="8 9" key="1">
    <citation type="submission" date="2017-03" db="EMBL/GenBank/DDBJ databases">
        <title>Isolation of Levoglucosan Utilizing Bacteria.</title>
        <authorList>
            <person name="Arya A.S."/>
        </authorList>
    </citation>
    <scope>NUCLEOTIDE SEQUENCE [LARGE SCALE GENOMIC DNA]</scope>
    <source>
        <strain evidence="8 9">MEC069</strain>
    </source>
</reference>
<evidence type="ECO:0000259" key="6">
    <source>
        <dbReference type="Pfam" id="PF00206"/>
    </source>
</evidence>
<feature type="active site" description="Proton donor/acceptor" evidence="5">
    <location>
        <position position="186"/>
    </location>
</feature>
<dbReference type="InterPro" id="IPR024083">
    <property type="entry name" value="Fumarase/histidase_N"/>
</dbReference>
<comment type="catalytic activity">
    <reaction evidence="1">
        <text>L-aspartate = fumarate + NH4(+)</text>
        <dbReference type="Rhea" id="RHEA:16601"/>
        <dbReference type="ChEBI" id="CHEBI:28938"/>
        <dbReference type="ChEBI" id="CHEBI:29806"/>
        <dbReference type="ChEBI" id="CHEBI:29991"/>
        <dbReference type="EC" id="4.3.1.1"/>
    </reaction>
</comment>
<feature type="domain" description="Fumarate lyase N-terminal" evidence="6">
    <location>
        <begin position="11"/>
        <end position="340"/>
    </location>
</feature>
<comment type="pathway">
    <text evidence="5">Carbohydrate metabolism; tricarboxylic acid cycle; (S)-malate from fumarate: step 1/1.</text>
</comment>
<dbReference type="GO" id="GO:0006099">
    <property type="term" value="P:tricarboxylic acid cycle"/>
    <property type="evidence" value="ECO:0007669"/>
    <property type="project" value="UniProtKB-UniRule"/>
</dbReference>
<dbReference type="RefSeq" id="WP_134752689.1">
    <property type="nucleotide sequence ID" value="NZ_MYFO02000003.1"/>
</dbReference>
<evidence type="ECO:0000256" key="2">
    <source>
        <dbReference type="ARBA" id="ARBA00009084"/>
    </source>
</evidence>
<comment type="catalytic activity">
    <reaction evidence="5">
        <text>(S)-malate = fumarate + H2O</text>
        <dbReference type="Rhea" id="RHEA:12460"/>
        <dbReference type="ChEBI" id="CHEBI:15377"/>
        <dbReference type="ChEBI" id="CHEBI:15589"/>
        <dbReference type="ChEBI" id="CHEBI:29806"/>
        <dbReference type="EC" id="4.2.1.2"/>
    </reaction>
</comment>
<feature type="binding site" evidence="5">
    <location>
        <begin position="97"/>
        <end position="99"/>
    </location>
    <ligand>
        <name>substrate</name>
    </ligand>
</feature>
<dbReference type="GO" id="GO:0006106">
    <property type="term" value="P:fumarate metabolic process"/>
    <property type="evidence" value="ECO:0007669"/>
    <property type="project" value="InterPro"/>
</dbReference>
<protein>
    <recommendedName>
        <fullName evidence="5">Fumarate hydratase class II</fullName>
        <shortName evidence="5">Fumarase C</shortName>
        <ecNumber evidence="5">4.2.1.2</ecNumber>
    </recommendedName>
    <alternativeName>
        <fullName evidence="5">Aerobic fumarase</fullName>
    </alternativeName>
    <alternativeName>
        <fullName evidence="5">Iron-independent fumarase</fullName>
    </alternativeName>
</protein>
<dbReference type="GO" id="GO:0004333">
    <property type="term" value="F:fumarate hydratase activity"/>
    <property type="evidence" value="ECO:0007669"/>
    <property type="project" value="UniProtKB-UniRule"/>
</dbReference>
<feature type="binding site" evidence="5">
    <location>
        <begin position="137"/>
        <end position="139"/>
    </location>
    <ligand>
        <name>substrate</name>
    </ligand>
</feature>
<feature type="domain" description="Fumarase C C-terminal" evidence="7">
    <location>
        <begin position="406"/>
        <end position="458"/>
    </location>
</feature>
<dbReference type="CDD" id="cd01362">
    <property type="entry name" value="Fumarase_classII"/>
    <property type="match status" value="1"/>
</dbReference>
<dbReference type="InterPro" id="IPR018951">
    <property type="entry name" value="Fumarase_C_C"/>
</dbReference>
<dbReference type="GO" id="GO:0008797">
    <property type="term" value="F:aspartate ammonia-lyase activity"/>
    <property type="evidence" value="ECO:0007669"/>
    <property type="project" value="UniProtKB-EC"/>
</dbReference>
<dbReference type="FunFam" id="1.10.40.30:FF:000002">
    <property type="entry name" value="Fumarate hydratase class II"/>
    <property type="match status" value="1"/>
</dbReference>
<keyword evidence="4 5" id="KW-0456">Lyase</keyword>
<evidence type="ECO:0000313" key="9">
    <source>
        <dbReference type="Proteomes" id="UP000298246"/>
    </source>
</evidence>
<dbReference type="OrthoDB" id="9802809at2"/>
<evidence type="ECO:0000259" key="7">
    <source>
        <dbReference type="Pfam" id="PF10415"/>
    </source>
</evidence>
<comment type="subunit">
    <text evidence="5">Homotetramer.</text>
</comment>
<dbReference type="Gene3D" id="1.10.40.30">
    <property type="entry name" value="Fumarase/aspartase (C-terminal domain)"/>
    <property type="match status" value="1"/>
</dbReference>
<evidence type="ECO:0000256" key="1">
    <source>
        <dbReference type="ARBA" id="ARBA00001494"/>
    </source>
</evidence>
<dbReference type="PROSITE" id="PS00163">
    <property type="entry name" value="FUMARATE_LYASES"/>
    <property type="match status" value="1"/>
</dbReference>
<comment type="miscellaneous">
    <text evidence="5">There are 2 substrate-binding sites: the catalytic A site, and the non-catalytic B site that may play a role in the transfer of substrate or product between the active site and the solvent. Alternatively, the B site may bind allosteric effectors.</text>
</comment>
<dbReference type="Gene3D" id="1.10.275.10">
    <property type="entry name" value="Fumarase/aspartase (N-terminal domain)"/>
    <property type="match status" value="1"/>
</dbReference>
<dbReference type="AlphaFoldDB" id="A0A4Y8Q2K3"/>
<keyword evidence="9" id="KW-1185">Reference proteome</keyword>
<dbReference type="GO" id="GO:0006108">
    <property type="term" value="P:malate metabolic process"/>
    <property type="evidence" value="ECO:0007669"/>
    <property type="project" value="TreeGrafter"/>
</dbReference>
<dbReference type="Gene3D" id="1.20.200.10">
    <property type="entry name" value="Fumarase/aspartase (Central domain)"/>
    <property type="match status" value="1"/>
</dbReference>
<dbReference type="Pfam" id="PF10415">
    <property type="entry name" value="FumaraseC_C"/>
    <property type="match status" value="1"/>
</dbReference>
<keyword evidence="5" id="KW-0963">Cytoplasm</keyword>
<feature type="site" description="Important for catalytic activity" evidence="5">
    <location>
        <position position="329"/>
    </location>
</feature>
<feature type="binding site" description="in site B" evidence="5">
    <location>
        <begin position="127"/>
        <end position="130"/>
    </location>
    <ligand>
        <name>substrate</name>
    </ligand>
</feature>
<evidence type="ECO:0000256" key="3">
    <source>
        <dbReference type="ARBA" id="ARBA00022532"/>
    </source>
</evidence>
<feature type="binding site" evidence="5">
    <location>
        <begin position="322"/>
        <end position="324"/>
    </location>
    <ligand>
        <name>substrate</name>
    </ligand>
</feature>
<dbReference type="Proteomes" id="UP000298246">
    <property type="component" value="Unassembled WGS sequence"/>
</dbReference>
<feature type="binding site" evidence="5">
    <location>
        <position position="185"/>
    </location>
    <ligand>
        <name>substrate</name>
    </ligand>
</feature>
<comment type="subcellular location">
    <subcellularLocation>
        <location evidence="5">Cytoplasm</location>
    </subcellularLocation>
</comment>
<dbReference type="FunFam" id="1.20.200.10:FF:000001">
    <property type="entry name" value="Fumarate hydratase, mitochondrial"/>
    <property type="match status" value="1"/>
</dbReference>
<proteinExistence type="inferred from homology"/>
<dbReference type="Pfam" id="PF00206">
    <property type="entry name" value="Lyase_1"/>
    <property type="match status" value="1"/>
</dbReference>
<dbReference type="UniPathway" id="UPA00223">
    <property type="reaction ID" value="UER01007"/>
</dbReference>
<name>A0A4Y8Q2K3_9BACL</name>
<dbReference type="InterPro" id="IPR022761">
    <property type="entry name" value="Fumarate_lyase_N"/>
</dbReference>
<evidence type="ECO:0000313" key="8">
    <source>
        <dbReference type="EMBL" id="TFE88072.1"/>
    </source>
</evidence>
<dbReference type="InterPro" id="IPR008948">
    <property type="entry name" value="L-Aspartase-like"/>
</dbReference>
<evidence type="ECO:0000256" key="5">
    <source>
        <dbReference type="HAMAP-Rule" id="MF_00743"/>
    </source>
</evidence>
<comment type="caution">
    <text evidence="8">The sequence shown here is derived from an EMBL/GenBank/DDBJ whole genome shotgun (WGS) entry which is preliminary data.</text>
</comment>
<organism evidence="8 9">
    <name type="scientific">Paenibacillus athensensis</name>
    <dbReference type="NCBI Taxonomy" id="1967502"/>
    <lineage>
        <taxon>Bacteria</taxon>
        <taxon>Bacillati</taxon>
        <taxon>Bacillota</taxon>
        <taxon>Bacilli</taxon>
        <taxon>Bacillales</taxon>
        <taxon>Paenibacillaceae</taxon>
        <taxon>Paenibacillus</taxon>
    </lineage>
</organism>
<gene>
    <name evidence="5" type="primary">fumC</name>
    <name evidence="8" type="ORF">B5M42_10580</name>
</gene>
<dbReference type="PANTHER" id="PTHR11444">
    <property type="entry name" value="ASPARTATEAMMONIA/ARGININOSUCCINATE/ADENYLOSUCCINATE LYASE"/>
    <property type="match status" value="1"/>
</dbReference>
<comment type="similarity">
    <text evidence="2 5">Belongs to the class-II fumarase/aspartase family. Fumarase subfamily.</text>
</comment>
<dbReference type="NCBIfam" id="NF008909">
    <property type="entry name" value="PRK12273.1"/>
    <property type="match status" value="1"/>
</dbReference>
<keyword evidence="3 5" id="KW-0816">Tricarboxylic acid cycle</keyword>
<dbReference type="SUPFAM" id="SSF48557">
    <property type="entry name" value="L-aspartase-like"/>
    <property type="match status" value="1"/>
</dbReference>
<dbReference type="NCBIfam" id="TIGR00979">
    <property type="entry name" value="fumC_II"/>
    <property type="match status" value="1"/>
</dbReference>
<dbReference type="InterPro" id="IPR005677">
    <property type="entry name" value="Fum_hydII"/>
</dbReference>
<dbReference type="EMBL" id="MYFO01000011">
    <property type="protein sequence ID" value="TFE88072.1"/>
    <property type="molecule type" value="Genomic_DNA"/>
</dbReference>
<dbReference type="EC" id="4.2.1.2" evidence="5"/>
<dbReference type="GO" id="GO:0005737">
    <property type="term" value="C:cytoplasm"/>
    <property type="evidence" value="ECO:0007669"/>
    <property type="project" value="UniProtKB-SubCell"/>
</dbReference>
<dbReference type="FunFam" id="1.10.275.10:FF:000001">
    <property type="entry name" value="Fumarate hydratase, mitochondrial"/>
    <property type="match status" value="1"/>
</dbReference>
<dbReference type="PRINTS" id="PR00145">
    <property type="entry name" value="ARGSUCLYASE"/>
</dbReference>
<dbReference type="InterPro" id="IPR000362">
    <property type="entry name" value="Fumarate_lyase_fam"/>
</dbReference>
<feature type="active site" evidence="5">
    <location>
        <position position="316"/>
    </location>
</feature>
<dbReference type="HAMAP" id="MF_00743">
    <property type="entry name" value="FumaraseC"/>
    <property type="match status" value="1"/>
</dbReference>
<evidence type="ECO:0000256" key="4">
    <source>
        <dbReference type="ARBA" id="ARBA00023239"/>
    </source>
</evidence>
<dbReference type="InterPro" id="IPR020557">
    <property type="entry name" value="Fumarate_lyase_CS"/>
</dbReference>
<comment type="function">
    <text evidence="5">Involved in the TCA cycle. Catalyzes the stereospecific interconversion of fumarate to L-malate.</text>
</comment>
<dbReference type="PANTHER" id="PTHR11444:SF1">
    <property type="entry name" value="FUMARATE HYDRATASE, MITOCHONDRIAL"/>
    <property type="match status" value="1"/>
</dbReference>